<evidence type="ECO:0000256" key="3">
    <source>
        <dbReference type="ARBA" id="ARBA00023125"/>
    </source>
</evidence>
<evidence type="ECO:0000256" key="1">
    <source>
        <dbReference type="ARBA" id="ARBA00022553"/>
    </source>
</evidence>
<name>A0A543PQ18_9MICO</name>
<comment type="caution">
    <text evidence="9">The sequence shown here is derived from an EMBL/GenBank/DDBJ whole genome shotgun (WGS) entry which is preliminary data.</text>
</comment>
<sequence length="284" mass="29651">MTRPSGTDGGVGSQPDGIPEPASERTARTTVLLVDDQQLVRSGFALILSVEDDLDVVGEAADGAEAVRLAGELNPDVVLMDVQMPVMDGIEATSRIVRAGLSKVLILTTFDRDDYVFAGLAAGASGFLLKNADADHLVEAVRAVAGGHALLAPEVTRRVIEQMTSDDRSRMPSGGAPGPAPTSEPTSERLSEPTSERLSAPNSELPDARLAELTPRELEVLGLVGRGLSNTEIAGHLFLGEATVKTHPSSVLRKLGLRDRVQAVVLAYEVGLILPGDATAPPAG</sequence>
<dbReference type="GO" id="GO:0000160">
    <property type="term" value="P:phosphorelay signal transduction system"/>
    <property type="evidence" value="ECO:0007669"/>
    <property type="project" value="InterPro"/>
</dbReference>
<dbReference type="PROSITE" id="PS50043">
    <property type="entry name" value="HTH_LUXR_2"/>
    <property type="match status" value="1"/>
</dbReference>
<dbReference type="InterPro" id="IPR016032">
    <property type="entry name" value="Sig_transdc_resp-reg_C-effctor"/>
</dbReference>
<feature type="domain" description="Response regulatory" evidence="8">
    <location>
        <begin position="30"/>
        <end position="145"/>
    </location>
</feature>
<organism evidence="9 10">
    <name type="scientific">Humibacillus xanthopallidus</name>
    <dbReference type="NCBI Taxonomy" id="412689"/>
    <lineage>
        <taxon>Bacteria</taxon>
        <taxon>Bacillati</taxon>
        <taxon>Actinomycetota</taxon>
        <taxon>Actinomycetes</taxon>
        <taxon>Micrococcales</taxon>
        <taxon>Intrasporangiaceae</taxon>
        <taxon>Humibacillus</taxon>
    </lineage>
</organism>
<feature type="compositionally biased region" description="Basic and acidic residues" evidence="6">
    <location>
        <begin position="186"/>
        <end position="195"/>
    </location>
</feature>
<dbReference type="CDD" id="cd17535">
    <property type="entry name" value="REC_NarL-like"/>
    <property type="match status" value="1"/>
</dbReference>
<dbReference type="PANTHER" id="PTHR43214">
    <property type="entry name" value="TWO-COMPONENT RESPONSE REGULATOR"/>
    <property type="match status" value="1"/>
</dbReference>
<reference evidence="9 10" key="1">
    <citation type="submission" date="2019-06" db="EMBL/GenBank/DDBJ databases">
        <title>Sequencing the genomes of 1000 actinobacteria strains.</title>
        <authorList>
            <person name="Klenk H.-P."/>
        </authorList>
    </citation>
    <scope>NUCLEOTIDE SEQUENCE [LARGE SCALE GENOMIC DNA]</scope>
    <source>
        <strain evidence="9 10">DSM 21776</strain>
    </source>
</reference>
<dbReference type="Pfam" id="PF00072">
    <property type="entry name" value="Response_reg"/>
    <property type="match status" value="1"/>
</dbReference>
<evidence type="ECO:0000256" key="5">
    <source>
        <dbReference type="PROSITE-ProRule" id="PRU00169"/>
    </source>
</evidence>
<feature type="domain" description="HTH luxR-type" evidence="7">
    <location>
        <begin position="206"/>
        <end position="271"/>
    </location>
</feature>
<evidence type="ECO:0000313" key="9">
    <source>
        <dbReference type="EMBL" id="TQN46173.1"/>
    </source>
</evidence>
<dbReference type="PRINTS" id="PR00038">
    <property type="entry name" value="HTHLUXR"/>
</dbReference>
<proteinExistence type="predicted"/>
<dbReference type="GO" id="GO:0006355">
    <property type="term" value="P:regulation of DNA-templated transcription"/>
    <property type="evidence" value="ECO:0007669"/>
    <property type="project" value="InterPro"/>
</dbReference>
<feature type="region of interest" description="Disordered" evidence="6">
    <location>
        <begin position="1"/>
        <end position="25"/>
    </location>
</feature>
<dbReference type="PANTHER" id="PTHR43214:SF24">
    <property type="entry name" value="TRANSCRIPTIONAL REGULATORY PROTEIN NARL-RELATED"/>
    <property type="match status" value="1"/>
</dbReference>
<dbReference type="InterPro" id="IPR000792">
    <property type="entry name" value="Tscrpt_reg_LuxR_C"/>
</dbReference>
<feature type="region of interest" description="Disordered" evidence="6">
    <location>
        <begin position="164"/>
        <end position="211"/>
    </location>
</feature>
<feature type="modified residue" description="4-aspartylphosphate" evidence="5">
    <location>
        <position position="81"/>
    </location>
</feature>
<dbReference type="InterPro" id="IPR039420">
    <property type="entry name" value="WalR-like"/>
</dbReference>
<evidence type="ECO:0000313" key="10">
    <source>
        <dbReference type="Proteomes" id="UP000320085"/>
    </source>
</evidence>
<dbReference type="InterPro" id="IPR001789">
    <property type="entry name" value="Sig_transdc_resp-reg_receiver"/>
</dbReference>
<dbReference type="SUPFAM" id="SSF52172">
    <property type="entry name" value="CheY-like"/>
    <property type="match status" value="1"/>
</dbReference>
<keyword evidence="1 5" id="KW-0597">Phosphoprotein</keyword>
<keyword evidence="3" id="KW-0238">DNA-binding</keyword>
<gene>
    <name evidence="9" type="ORF">FHX52_2879</name>
</gene>
<keyword evidence="2" id="KW-0805">Transcription regulation</keyword>
<dbReference type="Gene3D" id="3.40.50.2300">
    <property type="match status" value="1"/>
</dbReference>
<dbReference type="AlphaFoldDB" id="A0A543PQ18"/>
<dbReference type="SUPFAM" id="SSF46894">
    <property type="entry name" value="C-terminal effector domain of the bipartite response regulators"/>
    <property type="match status" value="1"/>
</dbReference>
<dbReference type="SMART" id="SM00421">
    <property type="entry name" value="HTH_LUXR"/>
    <property type="match status" value="1"/>
</dbReference>
<dbReference type="InterPro" id="IPR058245">
    <property type="entry name" value="NreC/VraR/RcsB-like_REC"/>
</dbReference>
<keyword evidence="4" id="KW-0804">Transcription</keyword>
<evidence type="ECO:0000256" key="2">
    <source>
        <dbReference type="ARBA" id="ARBA00023015"/>
    </source>
</evidence>
<dbReference type="EMBL" id="VFQF01000002">
    <property type="protein sequence ID" value="TQN46173.1"/>
    <property type="molecule type" value="Genomic_DNA"/>
</dbReference>
<dbReference type="InterPro" id="IPR011006">
    <property type="entry name" value="CheY-like_superfamily"/>
</dbReference>
<accession>A0A543PQ18</accession>
<evidence type="ECO:0000259" key="7">
    <source>
        <dbReference type="PROSITE" id="PS50043"/>
    </source>
</evidence>
<evidence type="ECO:0000259" key="8">
    <source>
        <dbReference type="PROSITE" id="PS50110"/>
    </source>
</evidence>
<dbReference type="Pfam" id="PF00196">
    <property type="entry name" value="GerE"/>
    <property type="match status" value="1"/>
</dbReference>
<evidence type="ECO:0000256" key="6">
    <source>
        <dbReference type="SAM" id="MobiDB-lite"/>
    </source>
</evidence>
<dbReference type="PROSITE" id="PS00622">
    <property type="entry name" value="HTH_LUXR_1"/>
    <property type="match status" value="1"/>
</dbReference>
<dbReference type="PROSITE" id="PS50110">
    <property type="entry name" value="RESPONSE_REGULATORY"/>
    <property type="match status" value="1"/>
</dbReference>
<protein>
    <submittedName>
        <fullName evidence="9">LuxR family two component transcriptional regulator</fullName>
    </submittedName>
</protein>
<dbReference type="CDD" id="cd06170">
    <property type="entry name" value="LuxR_C_like"/>
    <property type="match status" value="1"/>
</dbReference>
<dbReference type="SMART" id="SM00448">
    <property type="entry name" value="REC"/>
    <property type="match status" value="1"/>
</dbReference>
<evidence type="ECO:0000256" key="4">
    <source>
        <dbReference type="ARBA" id="ARBA00023163"/>
    </source>
</evidence>
<dbReference type="Proteomes" id="UP000320085">
    <property type="component" value="Unassembled WGS sequence"/>
</dbReference>
<dbReference type="GO" id="GO:0003677">
    <property type="term" value="F:DNA binding"/>
    <property type="evidence" value="ECO:0007669"/>
    <property type="project" value="UniProtKB-KW"/>
</dbReference>